<accession>A0A5N0E176</accession>
<dbReference type="OrthoDB" id="4571099at2"/>
<feature type="chain" id="PRO_5024428356" description="Ig-like domain repeat protein" evidence="1">
    <location>
        <begin position="32"/>
        <end position="142"/>
    </location>
</feature>
<dbReference type="AlphaFoldDB" id="A0A5N0E176"/>
<feature type="signal peptide" evidence="1">
    <location>
        <begin position="1"/>
        <end position="31"/>
    </location>
</feature>
<dbReference type="RefSeq" id="WP_150407210.1">
    <property type="nucleotide sequence ID" value="NZ_VXLC01000029.1"/>
</dbReference>
<evidence type="ECO:0008006" key="4">
    <source>
        <dbReference type="Google" id="ProtNLM"/>
    </source>
</evidence>
<evidence type="ECO:0000313" key="2">
    <source>
        <dbReference type="EMBL" id="KAA8882069.1"/>
    </source>
</evidence>
<keyword evidence="3" id="KW-1185">Reference proteome</keyword>
<keyword evidence="1" id="KW-0732">Signal</keyword>
<dbReference type="EMBL" id="VXLC01000029">
    <property type="protein sequence ID" value="KAA8882069.1"/>
    <property type="molecule type" value="Genomic_DNA"/>
</dbReference>
<protein>
    <recommendedName>
        <fullName evidence="4">Ig-like domain repeat protein</fullName>
    </recommendedName>
</protein>
<evidence type="ECO:0000256" key="1">
    <source>
        <dbReference type="SAM" id="SignalP"/>
    </source>
</evidence>
<gene>
    <name evidence="2" type="ORF">F3087_39120</name>
</gene>
<name>A0A5N0E176_9NOCA</name>
<reference evidence="2 3" key="1">
    <citation type="submission" date="2019-09" db="EMBL/GenBank/DDBJ databases">
        <authorList>
            <person name="Wang X."/>
        </authorList>
    </citation>
    <scope>NUCLEOTIDE SEQUENCE [LARGE SCALE GENOMIC DNA]</scope>
    <source>
        <strain evidence="2 3">CICC 11023</strain>
    </source>
</reference>
<proteinExistence type="predicted"/>
<sequence>MRSAFARHASTAIAAAAVTAAVVAFAPSAGAAPTIVTVNAGNTIGGIGTGCPVTITAHLDPYSNTSGEWANFYDNGTYIGQTSEPHGGKADLDFVWTFTATGTHVIRADTFTGRPPYPSSGSITVTVTTGVKVGSVCFALPY</sequence>
<comment type="caution">
    <text evidence="2">The sequence shown here is derived from an EMBL/GenBank/DDBJ whole genome shotgun (WGS) entry which is preliminary data.</text>
</comment>
<evidence type="ECO:0000313" key="3">
    <source>
        <dbReference type="Proteomes" id="UP000323876"/>
    </source>
</evidence>
<organism evidence="2 3">
    <name type="scientific">Nocardia colli</name>
    <dbReference type="NCBI Taxonomy" id="2545717"/>
    <lineage>
        <taxon>Bacteria</taxon>
        <taxon>Bacillati</taxon>
        <taxon>Actinomycetota</taxon>
        <taxon>Actinomycetes</taxon>
        <taxon>Mycobacteriales</taxon>
        <taxon>Nocardiaceae</taxon>
        <taxon>Nocardia</taxon>
    </lineage>
</organism>
<dbReference type="Proteomes" id="UP000323876">
    <property type="component" value="Unassembled WGS sequence"/>
</dbReference>